<evidence type="ECO:0000313" key="6">
    <source>
        <dbReference type="Proteomes" id="UP000001819"/>
    </source>
</evidence>
<dbReference type="SUPFAM" id="SSF56801">
    <property type="entry name" value="Acetyl-CoA synthetase-like"/>
    <property type="match status" value="1"/>
</dbReference>
<keyword evidence="3" id="KW-0576">Peroxisome</keyword>
<evidence type="ECO:0000259" key="4">
    <source>
        <dbReference type="Pfam" id="PF00501"/>
    </source>
</evidence>
<evidence type="ECO:0000256" key="2">
    <source>
        <dbReference type="ARBA" id="ARBA00006432"/>
    </source>
</evidence>
<proteinExistence type="inferred from homology"/>
<dbReference type="PANTHER" id="PTHR24096:SF353">
    <property type="entry name" value="GH16244P-RELATED"/>
    <property type="match status" value="1"/>
</dbReference>
<evidence type="ECO:0000256" key="1">
    <source>
        <dbReference type="ARBA" id="ARBA00004275"/>
    </source>
</evidence>
<name>A0A6I8V3E7_DROPS</name>
<dbReference type="FunFam" id="3.30.300.30:FF:000007">
    <property type="entry name" value="4-coumarate--CoA ligase 2"/>
    <property type="match status" value="1"/>
</dbReference>
<dbReference type="InParanoid" id="A0A6I8V3E7"/>
<feature type="domain" description="AMP-dependent synthetase/ligase" evidence="4">
    <location>
        <begin position="38"/>
        <end position="393"/>
    </location>
</feature>
<dbReference type="FunFam" id="3.40.50.12780:FF:000025">
    <property type="entry name" value="luciferin 4-monooxygenase"/>
    <property type="match status" value="1"/>
</dbReference>
<dbReference type="Pfam" id="PF13193">
    <property type="entry name" value="AMP-binding_C"/>
    <property type="match status" value="1"/>
</dbReference>
<dbReference type="GO" id="GO:0004467">
    <property type="term" value="F:long-chain fatty acid-CoA ligase activity"/>
    <property type="evidence" value="ECO:0007669"/>
    <property type="project" value="TreeGrafter"/>
</dbReference>
<dbReference type="InterPro" id="IPR045851">
    <property type="entry name" value="AMP-bd_C_sf"/>
</dbReference>
<organism evidence="6 7">
    <name type="scientific">Drosophila pseudoobscura pseudoobscura</name>
    <name type="common">Fruit fly</name>
    <dbReference type="NCBI Taxonomy" id="46245"/>
    <lineage>
        <taxon>Eukaryota</taxon>
        <taxon>Metazoa</taxon>
        <taxon>Ecdysozoa</taxon>
        <taxon>Arthropoda</taxon>
        <taxon>Hexapoda</taxon>
        <taxon>Insecta</taxon>
        <taxon>Pterygota</taxon>
        <taxon>Neoptera</taxon>
        <taxon>Endopterygota</taxon>
        <taxon>Diptera</taxon>
        <taxon>Brachycera</taxon>
        <taxon>Muscomorpha</taxon>
        <taxon>Ephydroidea</taxon>
        <taxon>Drosophilidae</taxon>
        <taxon>Drosophila</taxon>
        <taxon>Sophophora</taxon>
    </lineage>
</organism>
<sequence length="545" mass="61397">MPYKPHITYDDNLKVWSGGESLNCFEPHLSIGEIIFRELESHPKLIAQISATEKTVLTREEVRFNAMRVASYMRGLGLKQTDIVGLIARNTTHLVAVAYGCFFNGMPFHSLNIAYEQDTIEKLFSISRPRLIFCDGDEYQRVLAATENLKLDTTIITLRNHPMGSLCILDILTTPIEENFQPARLEPCHDQTLAILCSSGTTGVPKAVTIKDSQRLLLPVFRLTSNDVQYAHSTLDWISGLLTIILAGVFNKTNVIADNDFDPAFTCRMIEEYKIGLVFQCPSHMAMLANCPEFEKADLSSIENYIFGGSRSSLEVQKRIRSRINGNVIFTYSITEMNSASTLNLHFDEKPNSVGRPISGNKVKIINEQGVALGPNEEGEVCLFNGQHWSGYYGNPEETRMIRDSQMWFHSGDLGYVDEDGFLFIVDRKKDMLKYQNIMYYPNEIETVISQMPNVAEVCVFGIWDEVNGDEAAASVVKRYGTELVAQDVLDYVQKHISTKYKQLNAGVIIVDDLKRSGNGKTNRRANKDHFLNVQNRKSLNLISG</sequence>
<dbReference type="PROSITE" id="PS00455">
    <property type="entry name" value="AMP_BINDING"/>
    <property type="match status" value="1"/>
</dbReference>
<dbReference type="InterPro" id="IPR020845">
    <property type="entry name" value="AMP-binding_CS"/>
</dbReference>
<dbReference type="Gene3D" id="3.30.300.30">
    <property type="match status" value="1"/>
</dbReference>
<protein>
    <submittedName>
        <fullName evidence="7">Luciferin 4-monooxygenase-like</fullName>
    </submittedName>
</protein>
<dbReference type="CDD" id="cd05911">
    <property type="entry name" value="Firefly_Luc_like"/>
    <property type="match status" value="1"/>
</dbReference>
<dbReference type="GO" id="GO:0005777">
    <property type="term" value="C:peroxisome"/>
    <property type="evidence" value="ECO:0007669"/>
    <property type="project" value="UniProtKB-SubCell"/>
</dbReference>
<dbReference type="PANTHER" id="PTHR24096">
    <property type="entry name" value="LONG-CHAIN-FATTY-ACID--COA LIGASE"/>
    <property type="match status" value="1"/>
</dbReference>
<dbReference type="InterPro" id="IPR000873">
    <property type="entry name" value="AMP-dep_synth/lig_dom"/>
</dbReference>
<dbReference type="RefSeq" id="XP_002137728.2">
    <property type="nucleotide sequence ID" value="XM_002137692.3"/>
</dbReference>
<dbReference type="Gene3D" id="3.40.50.12780">
    <property type="entry name" value="N-terminal domain of ligase-like"/>
    <property type="match status" value="1"/>
</dbReference>
<comment type="subcellular location">
    <subcellularLocation>
        <location evidence="1">Peroxisome</location>
    </subcellularLocation>
</comment>
<dbReference type="AlphaFoldDB" id="A0A6I8V3E7"/>
<keyword evidence="6" id="KW-1185">Reference proteome</keyword>
<feature type="domain" description="AMP-binding enzyme C-terminal" evidence="5">
    <location>
        <begin position="444"/>
        <end position="521"/>
    </location>
</feature>
<evidence type="ECO:0000256" key="3">
    <source>
        <dbReference type="ARBA" id="ARBA00023140"/>
    </source>
</evidence>
<dbReference type="GO" id="GO:0046949">
    <property type="term" value="P:fatty-acyl-CoA biosynthetic process"/>
    <property type="evidence" value="ECO:0007669"/>
    <property type="project" value="TreeGrafter"/>
</dbReference>
<accession>A0A6I8V3E7</accession>
<dbReference type="InterPro" id="IPR025110">
    <property type="entry name" value="AMP-bd_C"/>
</dbReference>
<dbReference type="InterPro" id="IPR042099">
    <property type="entry name" value="ANL_N_sf"/>
</dbReference>
<dbReference type="KEGG" id="dpo:6897583"/>
<comment type="similarity">
    <text evidence="2">Belongs to the ATP-dependent AMP-binding enzyme family.</text>
</comment>
<dbReference type="Pfam" id="PF00501">
    <property type="entry name" value="AMP-binding"/>
    <property type="match status" value="1"/>
</dbReference>
<evidence type="ECO:0000259" key="5">
    <source>
        <dbReference type="Pfam" id="PF13193"/>
    </source>
</evidence>
<evidence type="ECO:0000313" key="7">
    <source>
        <dbReference type="RefSeq" id="XP_002137728.2"/>
    </source>
</evidence>
<gene>
    <name evidence="7" type="primary">LOC6897583</name>
</gene>
<dbReference type="Proteomes" id="UP000001819">
    <property type="component" value="Chromosome 2"/>
</dbReference>
<reference evidence="6" key="1">
    <citation type="submission" date="2024-06" db="UniProtKB">
        <authorList>
            <consortium name="RefSeq"/>
        </authorList>
    </citation>
    <scope>NUCLEOTIDE SEQUENCE [LARGE SCALE GENOMIC DNA]</scope>
    <source>
        <strain evidence="6">MV2-25</strain>
    </source>
</reference>
<reference evidence="7" key="2">
    <citation type="submission" date="2025-08" db="UniProtKB">
        <authorList>
            <consortium name="RefSeq"/>
        </authorList>
    </citation>
    <scope>IDENTIFICATION</scope>
    <source>
        <strain evidence="7">MV-25-SWS-2005</strain>
        <tissue evidence="7">Whole body</tissue>
    </source>
</reference>